<keyword evidence="3" id="KW-0328">Glycosyltransferase</keyword>
<sequence length="731" mass="80426">MPSRRRRNRNRVLSCVGAASVGALLFFGAQSSIGLGAGTWSQHQDQLFRSPGAPPPETLTSMPRQTSQADLSFARRLLPNRRHSPPQLREDAVLLPDREVLVLSADPAVGNAMCVFQGGASSPARALGRLPGPGRHAYLCPLPGSEQPLQPPPMLLSSSSYSSSAAPPATAPAPAPAADFHKLLNWNDSLVFDSAPVPGGDLLLFAKGTNHHQGVINTATSNIQCIYSKDSDGMVASSPATTSAQQVIRCPPPPAPLSSSNLHVTVALNGQEPLPSLATYTPQNTALPVTRERKSICACTMVRNVAKFLPEWVRYHAAVGVEKFFLYDNASEDDLAGQVSGLNSAGIDISTVAWPWTKTQEAGLSHCAASNQPSCEWMAFMDVDEFIFSPNWNEVEKPSKSLLESVVSVDQEVGQIFLPCYDFGPSGQTAHPQEGVCQGYTCRLTRPERHKSLVRLDAVADSLANSVHHFTLKPGFQKMWTTLARINHYKYQAWTEFKSKFKRRVSAFVADWTDPVNLQSHDRAPGLGVDPVEPVGWAESFCELKDYTMKKLSEKWFGIGSGGRGATTEINSNGYWHASVRLASPVLLGAVKEYIEIQLAYKLLSVLRSRDMKPKTFASLVSALLYEKRELAKDFVVSERPLKFRRECSREGLFAAPVALDHIGDYSVIRPKTCVVHLFQKVKNLLVWNIYMISDSVLCPTTWKHATEGMCACVLCYMRPCKNWQEEFRLR</sequence>
<evidence type="ECO:0000256" key="7">
    <source>
        <dbReference type="ARBA" id="ARBA00023136"/>
    </source>
</evidence>
<dbReference type="InterPro" id="IPR008166">
    <property type="entry name" value="Glyco_transf_92"/>
</dbReference>
<gene>
    <name evidence="9" type="ORF">QYE76_021978</name>
</gene>
<evidence type="ECO:0000256" key="4">
    <source>
        <dbReference type="ARBA" id="ARBA00022679"/>
    </source>
</evidence>
<feature type="compositionally biased region" description="Low complexity" evidence="8">
    <location>
        <begin position="155"/>
        <end position="168"/>
    </location>
</feature>
<evidence type="ECO:0000256" key="3">
    <source>
        <dbReference type="ARBA" id="ARBA00022676"/>
    </source>
</evidence>
<dbReference type="AlphaFoldDB" id="A0AAD8VSQ6"/>
<dbReference type="GO" id="GO:0016020">
    <property type="term" value="C:membrane"/>
    <property type="evidence" value="ECO:0007669"/>
    <property type="project" value="UniProtKB-SubCell"/>
</dbReference>
<evidence type="ECO:0000256" key="2">
    <source>
        <dbReference type="ARBA" id="ARBA00007647"/>
    </source>
</evidence>
<comment type="caution">
    <text evidence="9">The sequence shown here is derived from an EMBL/GenBank/DDBJ whole genome shotgun (WGS) entry which is preliminary data.</text>
</comment>
<dbReference type="Proteomes" id="UP001231189">
    <property type="component" value="Unassembled WGS sequence"/>
</dbReference>
<protein>
    <recommendedName>
        <fullName evidence="11">Glycosyltransferase family 92 protein</fullName>
    </recommendedName>
</protein>
<accession>A0AAD8VSQ6</accession>
<evidence type="ECO:0000313" key="10">
    <source>
        <dbReference type="Proteomes" id="UP001231189"/>
    </source>
</evidence>
<proteinExistence type="inferred from homology"/>
<dbReference type="GO" id="GO:0016757">
    <property type="term" value="F:glycosyltransferase activity"/>
    <property type="evidence" value="ECO:0007669"/>
    <property type="project" value="UniProtKB-KW"/>
</dbReference>
<evidence type="ECO:0000256" key="6">
    <source>
        <dbReference type="ARBA" id="ARBA00022989"/>
    </source>
</evidence>
<keyword evidence="6" id="KW-1133">Transmembrane helix</keyword>
<dbReference type="EMBL" id="JAUUTY010000006">
    <property type="protein sequence ID" value="KAK1616461.1"/>
    <property type="molecule type" value="Genomic_DNA"/>
</dbReference>
<dbReference type="PANTHER" id="PTHR21461">
    <property type="entry name" value="GLYCOSYLTRANSFERASE FAMILY 92 PROTEIN"/>
    <property type="match status" value="1"/>
</dbReference>
<comment type="subcellular location">
    <subcellularLocation>
        <location evidence="1">Membrane</location>
        <topology evidence="1">Single-pass membrane protein</topology>
    </subcellularLocation>
</comment>
<name>A0AAD8VSQ6_LOLMU</name>
<keyword evidence="4" id="KW-0808">Transferase</keyword>
<evidence type="ECO:0000256" key="1">
    <source>
        <dbReference type="ARBA" id="ARBA00004167"/>
    </source>
</evidence>
<dbReference type="GO" id="GO:0005737">
    <property type="term" value="C:cytoplasm"/>
    <property type="evidence" value="ECO:0007669"/>
    <property type="project" value="TreeGrafter"/>
</dbReference>
<keyword evidence="5" id="KW-0812">Transmembrane</keyword>
<dbReference type="Pfam" id="PF01697">
    <property type="entry name" value="Glyco_transf_92"/>
    <property type="match status" value="1"/>
</dbReference>
<keyword evidence="10" id="KW-1185">Reference proteome</keyword>
<feature type="region of interest" description="Disordered" evidence="8">
    <location>
        <begin position="143"/>
        <end position="173"/>
    </location>
</feature>
<evidence type="ECO:0000256" key="5">
    <source>
        <dbReference type="ARBA" id="ARBA00022692"/>
    </source>
</evidence>
<comment type="similarity">
    <text evidence="2">Belongs to the glycosyltransferase 92 family.</text>
</comment>
<reference evidence="9" key="1">
    <citation type="submission" date="2023-07" db="EMBL/GenBank/DDBJ databases">
        <title>A chromosome-level genome assembly of Lolium multiflorum.</title>
        <authorList>
            <person name="Chen Y."/>
            <person name="Copetti D."/>
            <person name="Kolliker R."/>
            <person name="Studer B."/>
        </authorList>
    </citation>
    <scope>NUCLEOTIDE SEQUENCE</scope>
    <source>
        <strain evidence="9">02402/16</strain>
        <tissue evidence="9">Leaf</tissue>
    </source>
</reference>
<organism evidence="9 10">
    <name type="scientific">Lolium multiflorum</name>
    <name type="common">Italian ryegrass</name>
    <name type="synonym">Lolium perenne subsp. multiflorum</name>
    <dbReference type="NCBI Taxonomy" id="4521"/>
    <lineage>
        <taxon>Eukaryota</taxon>
        <taxon>Viridiplantae</taxon>
        <taxon>Streptophyta</taxon>
        <taxon>Embryophyta</taxon>
        <taxon>Tracheophyta</taxon>
        <taxon>Spermatophyta</taxon>
        <taxon>Magnoliopsida</taxon>
        <taxon>Liliopsida</taxon>
        <taxon>Poales</taxon>
        <taxon>Poaceae</taxon>
        <taxon>BOP clade</taxon>
        <taxon>Pooideae</taxon>
        <taxon>Poodae</taxon>
        <taxon>Poeae</taxon>
        <taxon>Poeae Chloroplast Group 2 (Poeae type)</taxon>
        <taxon>Loliodinae</taxon>
        <taxon>Loliinae</taxon>
        <taxon>Lolium</taxon>
    </lineage>
</organism>
<evidence type="ECO:0008006" key="11">
    <source>
        <dbReference type="Google" id="ProtNLM"/>
    </source>
</evidence>
<dbReference type="PANTHER" id="PTHR21461:SF64">
    <property type="entry name" value="GLYCOSYLTRANSFERASE FAMILY 92 PROTEIN"/>
    <property type="match status" value="1"/>
</dbReference>
<evidence type="ECO:0000256" key="8">
    <source>
        <dbReference type="SAM" id="MobiDB-lite"/>
    </source>
</evidence>
<evidence type="ECO:0000313" key="9">
    <source>
        <dbReference type="EMBL" id="KAK1616461.1"/>
    </source>
</evidence>
<keyword evidence="7" id="KW-0472">Membrane</keyword>